<dbReference type="CDD" id="cd01143">
    <property type="entry name" value="YvrC"/>
    <property type="match status" value="1"/>
</dbReference>
<keyword evidence="1" id="KW-0732">Signal</keyword>
<dbReference type="PROSITE" id="PS50983">
    <property type="entry name" value="FE_B12_PBP"/>
    <property type="match status" value="1"/>
</dbReference>
<protein>
    <submittedName>
        <fullName evidence="3">ABC transporter substrate-binding protein</fullName>
    </submittedName>
</protein>
<dbReference type="InterPro" id="IPR002491">
    <property type="entry name" value="ABC_transptr_periplasmic_BD"/>
</dbReference>
<evidence type="ECO:0000259" key="2">
    <source>
        <dbReference type="PROSITE" id="PS50983"/>
    </source>
</evidence>
<dbReference type="NCBIfam" id="NF038402">
    <property type="entry name" value="TroA_like"/>
    <property type="match status" value="1"/>
</dbReference>
<evidence type="ECO:0000313" key="3">
    <source>
        <dbReference type="EMBL" id="HDN85349.1"/>
    </source>
</evidence>
<name>A0A7V0N089_UNCAE</name>
<sequence length="306" mass="34035">MLKPRYFLLVALILFIALLTSGMEGKANFPREIVDDFGYKVIINKKPERIVSLSPANTEIVFAIGAGDKVVGVTEYCDFPPQVKKIDRVGGFTTPNIEAIVDKNPDLVVASYGNGEGNIKRLKELGITVLCLYPKSVGDILKDIKLVGEATGFEKEAEDLVKDLERRINLIREKVSKIPEKKNPRVLYLVWYPELWTAGKGTFANDLIEMAGGKNIAFDVQGWKIISKEVVIDRDPEVIFCSGMGKNSVILKNKILKDPDLKKTSALISGRVYTITSDIVERPGPRVVDGLEKMEKSLSSFFKTVR</sequence>
<gene>
    <name evidence="3" type="ORF">ENG47_06320</name>
</gene>
<dbReference type="AlphaFoldDB" id="A0A7V0N089"/>
<evidence type="ECO:0000256" key="1">
    <source>
        <dbReference type="ARBA" id="ARBA00022729"/>
    </source>
</evidence>
<reference evidence="3" key="1">
    <citation type="journal article" date="2020" name="mSystems">
        <title>Genome- and Community-Level Interaction Insights into Carbon Utilization and Element Cycling Functions of Hydrothermarchaeota in Hydrothermal Sediment.</title>
        <authorList>
            <person name="Zhou Z."/>
            <person name="Liu Y."/>
            <person name="Xu W."/>
            <person name="Pan J."/>
            <person name="Luo Z.H."/>
            <person name="Li M."/>
        </authorList>
    </citation>
    <scope>NUCLEOTIDE SEQUENCE [LARGE SCALE GENOMIC DNA]</scope>
    <source>
        <strain evidence="3">HyVt-219</strain>
    </source>
</reference>
<dbReference type="Proteomes" id="UP000885660">
    <property type="component" value="Unassembled WGS sequence"/>
</dbReference>
<feature type="domain" description="Fe/B12 periplasmic-binding" evidence="2">
    <location>
        <begin position="49"/>
        <end position="302"/>
    </location>
</feature>
<dbReference type="Pfam" id="PF01497">
    <property type="entry name" value="Peripla_BP_2"/>
    <property type="match status" value="1"/>
</dbReference>
<proteinExistence type="predicted"/>
<dbReference type="InterPro" id="IPR054828">
    <property type="entry name" value="Vit_B12_bind_prot"/>
</dbReference>
<dbReference type="EMBL" id="DRBC01000381">
    <property type="protein sequence ID" value="HDN85349.1"/>
    <property type="molecule type" value="Genomic_DNA"/>
</dbReference>
<dbReference type="GO" id="GO:0071281">
    <property type="term" value="P:cellular response to iron ion"/>
    <property type="evidence" value="ECO:0007669"/>
    <property type="project" value="TreeGrafter"/>
</dbReference>
<dbReference type="InterPro" id="IPR050902">
    <property type="entry name" value="ABC_Transporter_SBP"/>
</dbReference>
<organism evidence="3">
    <name type="scientific">Aerophobetes bacterium</name>
    <dbReference type="NCBI Taxonomy" id="2030807"/>
    <lineage>
        <taxon>Bacteria</taxon>
        <taxon>Candidatus Aerophobota</taxon>
    </lineage>
</organism>
<dbReference type="PANTHER" id="PTHR30535:SF34">
    <property type="entry name" value="MOLYBDATE-BINDING PROTEIN MOLA"/>
    <property type="match status" value="1"/>
</dbReference>
<dbReference type="SUPFAM" id="SSF53807">
    <property type="entry name" value="Helical backbone' metal receptor"/>
    <property type="match status" value="1"/>
</dbReference>
<dbReference type="PANTHER" id="PTHR30535">
    <property type="entry name" value="VITAMIN B12-BINDING PROTEIN"/>
    <property type="match status" value="1"/>
</dbReference>
<accession>A0A7V0N089</accession>
<dbReference type="Gene3D" id="3.40.50.1980">
    <property type="entry name" value="Nitrogenase molybdenum iron protein domain"/>
    <property type="match status" value="2"/>
</dbReference>
<comment type="caution">
    <text evidence="3">The sequence shown here is derived from an EMBL/GenBank/DDBJ whole genome shotgun (WGS) entry which is preliminary data.</text>
</comment>